<dbReference type="InterPro" id="IPR011042">
    <property type="entry name" value="6-blade_b-propeller_TolB-like"/>
</dbReference>
<dbReference type="InterPro" id="IPR038081">
    <property type="entry name" value="CalX-like_sf"/>
</dbReference>
<evidence type="ECO:0000313" key="6">
    <source>
        <dbReference type="EMBL" id="MBE9032255.1"/>
    </source>
</evidence>
<feature type="domain" description="Calx-beta" evidence="5">
    <location>
        <begin position="1606"/>
        <end position="1706"/>
    </location>
</feature>
<dbReference type="EMBL" id="JADEXQ010000095">
    <property type="protein sequence ID" value="MBE9032255.1"/>
    <property type="molecule type" value="Genomic_DNA"/>
</dbReference>
<keyword evidence="4" id="KW-0406">Ion transport</keyword>
<evidence type="ECO:0000256" key="2">
    <source>
        <dbReference type="ARBA" id="ARBA00022737"/>
    </source>
</evidence>
<evidence type="ECO:0000256" key="3">
    <source>
        <dbReference type="ARBA" id="ARBA00022837"/>
    </source>
</evidence>
<dbReference type="InterPro" id="IPR011659">
    <property type="entry name" value="WD40"/>
</dbReference>
<dbReference type="SUPFAM" id="SSF82171">
    <property type="entry name" value="DPP6 N-terminal domain-like"/>
    <property type="match status" value="2"/>
</dbReference>
<dbReference type="RefSeq" id="WP_264327074.1">
    <property type="nucleotide sequence ID" value="NZ_JADEXQ010000095.1"/>
</dbReference>
<dbReference type="Pfam" id="PF07676">
    <property type="entry name" value="PD40"/>
    <property type="match status" value="2"/>
</dbReference>
<dbReference type="InterPro" id="IPR011050">
    <property type="entry name" value="Pectin_lyase_fold/virulence"/>
</dbReference>
<evidence type="ECO:0000259" key="5">
    <source>
        <dbReference type="SMART" id="SM00237"/>
    </source>
</evidence>
<feature type="domain" description="Calx-beta" evidence="5">
    <location>
        <begin position="2094"/>
        <end position="2185"/>
    </location>
</feature>
<evidence type="ECO:0000256" key="4">
    <source>
        <dbReference type="ARBA" id="ARBA00023065"/>
    </source>
</evidence>
<accession>A0A928Z6I1</accession>
<gene>
    <name evidence="6" type="ORF">IQ266_21170</name>
</gene>
<dbReference type="PANTHER" id="PTHR11878">
    <property type="entry name" value="SODIUM/CALCIUM EXCHANGER"/>
    <property type="match status" value="1"/>
</dbReference>
<dbReference type="InterPro" id="IPR051171">
    <property type="entry name" value="CaCA"/>
</dbReference>
<dbReference type="SUPFAM" id="SSF51126">
    <property type="entry name" value="Pectin lyase-like"/>
    <property type="match status" value="1"/>
</dbReference>
<keyword evidence="4" id="KW-0813">Transport</keyword>
<dbReference type="PANTHER" id="PTHR11878:SF65">
    <property type="entry name" value="NA_CA-EXCHANGE PROTEIN, ISOFORM G"/>
    <property type="match status" value="1"/>
</dbReference>
<dbReference type="Pfam" id="PF13229">
    <property type="entry name" value="Beta_helix"/>
    <property type="match status" value="1"/>
</dbReference>
<dbReference type="GO" id="GO:0016020">
    <property type="term" value="C:membrane"/>
    <property type="evidence" value="ECO:0007669"/>
    <property type="project" value="InterPro"/>
</dbReference>
<keyword evidence="2" id="KW-0677">Repeat</keyword>
<dbReference type="InterPro" id="IPR003644">
    <property type="entry name" value="Calx_beta"/>
</dbReference>
<evidence type="ECO:0000313" key="7">
    <source>
        <dbReference type="Proteomes" id="UP000625316"/>
    </source>
</evidence>
<dbReference type="Gene3D" id="2.60.40.2030">
    <property type="match status" value="6"/>
</dbReference>
<dbReference type="Pfam" id="PF03160">
    <property type="entry name" value="Calx-beta"/>
    <property type="match status" value="5"/>
</dbReference>
<feature type="domain" description="Calx-beta" evidence="5">
    <location>
        <begin position="1721"/>
        <end position="1825"/>
    </location>
</feature>
<reference evidence="6" key="1">
    <citation type="submission" date="2020-10" db="EMBL/GenBank/DDBJ databases">
        <authorList>
            <person name="Castelo-Branco R."/>
            <person name="Eusebio N."/>
            <person name="Adriana R."/>
            <person name="Vieira A."/>
            <person name="Brugerolle De Fraissinette N."/>
            <person name="Rezende De Castro R."/>
            <person name="Schneider M.P."/>
            <person name="Vasconcelos V."/>
            <person name="Leao P.N."/>
        </authorList>
    </citation>
    <scope>NUCLEOTIDE SEQUENCE</scope>
    <source>
        <strain evidence="6">LEGE 11480</strain>
    </source>
</reference>
<feature type="domain" description="Calx-beta" evidence="5">
    <location>
        <begin position="1961"/>
        <end position="2066"/>
    </location>
</feature>
<dbReference type="Gene3D" id="2.120.10.30">
    <property type="entry name" value="TolB, C-terminal domain"/>
    <property type="match status" value="3"/>
</dbReference>
<dbReference type="GO" id="GO:0030001">
    <property type="term" value="P:metal ion transport"/>
    <property type="evidence" value="ECO:0007669"/>
    <property type="project" value="TreeGrafter"/>
</dbReference>
<dbReference type="SMART" id="SM00710">
    <property type="entry name" value="PbH1"/>
    <property type="match status" value="3"/>
</dbReference>
<protein>
    <submittedName>
        <fullName evidence="6">DUF4347 domain-containing protein</fullName>
    </submittedName>
</protein>
<feature type="domain" description="Calx-beta" evidence="5">
    <location>
        <begin position="1840"/>
        <end position="1947"/>
    </location>
</feature>
<comment type="caution">
    <text evidence="6">The sequence shown here is derived from an EMBL/GenBank/DDBJ whole genome shotgun (WGS) entry which is preliminary data.</text>
</comment>
<dbReference type="InterPro" id="IPR006626">
    <property type="entry name" value="PbH1"/>
</dbReference>
<sequence length="2214" mass="226548">MDFAGNSTSQLALTFSDNTAETNALGLKPLFPLGDVGQSGTSRASNLIFVDAGVDDYQRLVDTIDGNAEVYLLNPAQDAIGQITRTLLGRSGISSLEIVSHGQDGAIKLGGDWLSFENLDQYRSQIQSWSQAMTDDGDIFLYGCNVVQSERGQAFLQELSNLTQADIAASRDLTGNAQRGGDWELEAHVGQINQRQSFAADQPPAFRGVLGPELLSRVETISDTTGGTLSNVESVSADGQFIVFSSPADNLIDGTVGNVSDGNGQEDVFLYDRINQTVQAISVTPSSNPTQQTGNAASTAPVISADGRYVAFLSRATNLLDVAIPANEAVQNVYVYDRVADALTLVSPRTKLTGARGDSSALSISPDGRYIAFVSDATDLSGFNDDNGQADVFVWDRDVVVANPGDSQVIPVSLNQTFGNTGNGASGKPSISGPNGAGEYSVAFVSSASDLVAGDTTNQDVFVRTLDATLTLVRASERNGSTQPDNSSDSPVISADGNRVAFVSAASNLVDNDNNGAQDVFVWTRGDTTPVQLVSITPTGNSGQVPGGGGLGGQNSANASNNPVISADGQYVAFDSGATDLVANDANGSRDVFLRDLTAGTTTLVSQTVANASGNGDSANPVIGINGATVTVGFQSAAENLTNTDGNNATDVFIRQITGATGTTTLFSQDFEQPFSALEPSGQTIALSADGTALAFTSLSSRLTSQQDANSALDLFTTATDAAPNIALITQRASGLPANSGNQASTLGGQRNVISDDGQFSVLSSRASDLVSGDTNAQIADVFLRNLATGQLQAISQANSDSTSGNGDATDALISGDGNTIAFNSIASNLVDGDNNSVQDVFVWQRTANPALRIISRNGATLGNGASTVQDISATGRVVFSSTASNLAADDGNSIGSDIFLWDPASPDIVTLVTRNANGTSDTAVISKDGNFIVFTSTASNLVAGDTNGVSDVFRYEVATGITTLISTPATGVGNGPSSAPSISADGQVIAFVSDATNLTANGDANNGGDIFVWRATTGTVELASVSPGGTSASLPVGGFGNGSFRPVVSADGEFVVFSSNGLDLSPNDQNAGLLDIFVRSLSGTPTTSLISAQTTGDSGDGNSDNPVISGDGRFISFTSTSTNLDARDSNGAIQDVFVWDRQLNRVRLLSLDSDNVGSGNQASQTPAIDRSGNFVAFDTNASNLVVGDFNGAGDVVGTSIRPSVSLDLRDATAAEGGNPADVGVYQISRNDATDAVTVRLSVSNTSTAALTDYNLSSSEPGVTITNPTPAIFEITIPAGLATVDLTVTPIDDAVAEADELLQLILEPDAAYTARNLSTGNITIAANDTAVTQLNDQGEGSLRQAILNANASPGADIITFNLNGTGQDVRVINLTTALPAITDPIVLDATFQAGFAGSPIVEINGTNVGSASNGLTLNSDGSTVRGLRIRGFQGNGIAIAGSNNEIGNANNALHGNLISDNGGDGIAITSGSNNRLTANQIAANGGIGINLGSDTITPNDPGDTDSGANELQNFPVITIAEPTATGSTIQGTLNAQANTTYRVELFNSTAAATAAEAEGESFLGAVTVTTDAAGDGSFSTDIDGITSGLVTATAIDPVGNTSEFSSPLSIGSPIVTITPPVPASQAEGNTGDTAYTFRIALSQPSTQPTIITYSTQDGTAIAGEDYTAVTNQTVTIAAGDTTADVVVNAIGDDVFEADETFAVNLVNVSANATLDPIANTAPVTIANDDVQPLPEITITPVTPTVTEAAGAYSFNVSISRVPDQEITAQYRTVDATAISGSDFTGTTAGTVTFAANTTVLTQTVTVPILNDSLNEADETFAVELLAGPTNAVLGTNSSATGLITDDNDPQPSISITPLDARQREASSGTSDFTFTVSLSGPSGQPVTVDYATVDGSAVSTGADIDFVATNGTLTFNPGDPLTQTVTVLVNSDALPDEPLEQFNVALNNPINATLAPAQSSAIGQILPEAPIVTLVSPTPSTVTEGNGGNDPNNTVDFLINLDSAPADSVLVTYRTSDGTAQLSDQDYFGSSGTILIPANVTSQAISITIRGDLTPEGDEDFTLELLSATGASLGNTTSGTVTILNDDQPLPPTLKLTPIAPNSQTELAATETPYQFRVELLNAPEQTITVDYTTVDGTAIAGQDYVATSGTLEFVPNSGLIQVISVAGLDDTDLEDAETFSLQLSNVTTGTEITGNNAGVTILDNEVPPPPPPV</sequence>
<name>A0A928Z6I1_9CYAN</name>
<dbReference type="GO" id="GO:0007154">
    <property type="term" value="P:cell communication"/>
    <property type="evidence" value="ECO:0007669"/>
    <property type="project" value="InterPro"/>
</dbReference>
<organism evidence="6 7">
    <name type="scientific">Romeriopsis navalis LEGE 11480</name>
    <dbReference type="NCBI Taxonomy" id="2777977"/>
    <lineage>
        <taxon>Bacteria</taxon>
        <taxon>Bacillati</taxon>
        <taxon>Cyanobacteriota</taxon>
        <taxon>Cyanophyceae</taxon>
        <taxon>Leptolyngbyales</taxon>
        <taxon>Leptolyngbyaceae</taxon>
        <taxon>Romeriopsis</taxon>
        <taxon>Romeriopsis navalis</taxon>
    </lineage>
</organism>
<feature type="non-terminal residue" evidence="6">
    <location>
        <position position="2214"/>
    </location>
</feature>
<dbReference type="SMART" id="SM00237">
    <property type="entry name" value="Calx_beta"/>
    <property type="match status" value="5"/>
</dbReference>
<dbReference type="Proteomes" id="UP000625316">
    <property type="component" value="Unassembled WGS sequence"/>
</dbReference>
<evidence type="ECO:0000256" key="1">
    <source>
        <dbReference type="ARBA" id="ARBA00022729"/>
    </source>
</evidence>
<dbReference type="SUPFAM" id="SSF141072">
    <property type="entry name" value="CalX-like"/>
    <property type="match status" value="6"/>
</dbReference>
<keyword evidence="3" id="KW-0106">Calcium</keyword>
<keyword evidence="7" id="KW-1185">Reference proteome</keyword>
<dbReference type="InterPro" id="IPR025592">
    <property type="entry name" value="DUF4347"/>
</dbReference>
<dbReference type="Pfam" id="PF14252">
    <property type="entry name" value="DUF4347"/>
    <property type="match status" value="1"/>
</dbReference>
<keyword evidence="1" id="KW-0732">Signal</keyword>
<proteinExistence type="predicted"/>
<dbReference type="InterPro" id="IPR039448">
    <property type="entry name" value="Beta_helix"/>
</dbReference>